<name>A0A7Y4B4A2_VIBAL</name>
<organism evidence="1 2">
    <name type="scientific">Vibrio alginolyticus</name>
    <dbReference type="NCBI Taxonomy" id="663"/>
    <lineage>
        <taxon>Bacteria</taxon>
        <taxon>Pseudomonadati</taxon>
        <taxon>Pseudomonadota</taxon>
        <taxon>Gammaproteobacteria</taxon>
        <taxon>Vibrionales</taxon>
        <taxon>Vibrionaceae</taxon>
        <taxon>Vibrio</taxon>
    </lineage>
</organism>
<protein>
    <submittedName>
        <fullName evidence="1">Uncharacterized protein</fullName>
    </submittedName>
</protein>
<dbReference type="Proteomes" id="UP000532247">
    <property type="component" value="Unassembled WGS sequence"/>
</dbReference>
<comment type="caution">
    <text evidence="1">The sequence shown here is derived from an EMBL/GenBank/DDBJ whole genome shotgun (WGS) entry which is preliminary data.</text>
</comment>
<dbReference type="EMBL" id="VTYF01000009">
    <property type="protein sequence ID" value="NOI10320.1"/>
    <property type="molecule type" value="Genomic_DNA"/>
</dbReference>
<gene>
    <name evidence="1" type="ORF">F0254_15795</name>
</gene>
<accession>A0A7Y4B4A2</accession>
<dbReference type="AlphaFoldDB" id="A0A7Y4B4A2"/>
<reference evidence="1 2" key="1">
    <citation type="submission" date="2019-09" db="EMBL/GenBank/DDBJ databases">
        <title>Draft genome sequencing and comparative genomics of hatchery-associated Vibrios.</title>
        <authorList>
            <person name="Kehlet-Delgado H."/>
            <person name="Mueller R.S."/>
        </authorList>
    </citation>
    <scope>NUCLEOTIDE SEQUENCE [LARGE SCALE GENOMIC DNA]</scope>
    <source>
        <strain evidence="1 2">081416A</strain>
    </source>
</reference>
<evidence type="ECO:0000313" key="2">
    <source>
        <dbReference type="Proteomes" id="UP000532247"/>
    </source>
</evidence>
<sequence length="63" mass="6898">MAKILTGQVSRICMEGMINRGKVYAKALPHFGGLSEGKRKPRAEALGFDRTLLRLIGVCGFPH</sequence>
<evidence type="ECO:0000313" key="1">
    <source>
        <dbReference type="EMBL" id="NOI10320.1"/>
    </source>
</evidence>
<proteinExistence type="predicted"/>